<protein>
    <submittedName>
        <fullName evidence="1">Uncharacterized protein</fullName>
    </submittedName>
</protein>
<keyword evidence="2" id="KW-1185">Reference proteome</keyword>
<reference evidence="1 2" key="1">
    <citation type="submission" date="2013-05" db="EMBL/GenBank/DDBJ databases">
        <title>Draft genome of the parasitic nematode Anyclostoma ceylanicum.</title>
        <authorList>
            <person name="Mitreva M."/>
        </authorList>
    </citation>
    <scope>NUCLEOTIDE SEQUENCE [LARGE SCALE GENOMIC DNA]</scope>
</reference>
<evidence type="ECO:0000313" key="1">
    <source>
        <dbReference type="EMBL" id="EPB71927.1"/>
    </source>
</evidence>
<organism evidence="1 2">
    <name type="scientific">Ancylostoma ceylanicum</name>
    <dbReference type="NCBI Taxonomy" id="53326"/>
    <lineage>
        <taxon>Eukaryota</taxon>
        <taxon>Metazoa</taxon>
        <taxon>Ecdysozoa</taxon>
        <taxon>Nematoda</taxon>
        <taxon>Chromadorea</taxon>
        <taxon>Rhabditida</taxon>
        <taxon>Rhabditina</taxon>
        <taxon>Rhabditomorpha</taxon>
        <taxon>Strongyloidea</taxon>
        <taxon>Ancylostomatidae</taxon>
        <taxon>Ancylostomatinae</taxon>
        <taxon>Ancylostoma</taxon>
    </lineage>
</organism>
<sequence>MTENRFEGNDNLYILLDGYYAFANISSNNFTDNYSYGGLMELRGMEKKLVMERNRFLTNKVRRDSANEDYVDSWPRSYAVGVFGSQKAEIHFNQFKNPLMDFEVISGCKVGLLEIHP</sequence>
<dbReference type="AlphaFoldDB" id="A0A0D6LWC1"/>
<dbReference type="Proteomes" id="UP000054495">
    <property type="component" value="Unassembled WGS sequence"/>
</dbReference>
<accession>A0A0D6LWC1</accession>
<proteinExistence type="predicted"/>
<dbReference type="EMBL" id="KE125080">
    <property type="protein sequence ID" value="EPB71927.1"/>
    <property type="molecule type" value="Genomic_DNA"/>
</dbReference>
<name>A0A0D6LWC1_9BILA</name>
<evidence type="ECO:0000313" key="2">
    <source>
        <dbReference type="Proteomes" id="UP000054495"/>
    </source>
</evidence>
<gene>
    <name evidence="1" type="ORF">ANCCEY_09003</name>
</gene>